<evidence type="ECO:0000313" key="2">
    <source>
        <dbReference type="Proteomes" id="UP001172083"/>
    </source>
</evidence>
<keyword evidence="2" id="KW-1185">Reference proteome</keyword>
<dbReference type="PANTHER" id="PTHR39662">
    <property type="entry name" value="DUF354 DOMAIN-CONTAINING PROTEIN-RELATED"/>
    <property type="match status" value="1"/>
</dbReference>
<dbReference type="Pfam" id="PF04007">
    <property type="entry name" value="DUF354"/>
    <property type="match status" value="1"/>
</dbReference>
<dbReference type="PANTHER" id="PTHR39662:SF1">
    <property type="entry name" value="DUF354 DOMAIN-CONTAINING PROTEIN"/>
    <property type="match status" value="1"/>
</dbReference>
<dbReference type="Gene3D" id="3.40.50.2000">
    <property type="entry name" value="Glycogen Phosphorylase B"/>
    <property type="match status" value="1"/>
</dbReference>
<name>A0ABT8LAD8_9BACT</name>
<organism evidence="1 2">
    <name type="scientific">Agaribacillus aureus</name>
    <dbReference type="NCBI Taxonomy" id="3051825"/>
    <lineage>
        <taxon>Bacteria</taxon>
        <taxon>Pseudomonadati</taxon>
        <taxon>Bacteroidota</taxon>
        <taxon>Cytophagia</taxon>
        <taxon>Cytophagales</taxon>
        <taxon>Splendidivirgaceae</taxon>
        <taxon>Agaribacillus</taxon>
    </lineage>
</organism>
<gene>
    <name evidence="1" type="ORF">QQ020_19140</name>
</gene>
<evidence type="ECO:0000313" key="1">
    <source>
        <dbReference type="EMBL" id="MDN5214201.1"/>
    </source>
</evidence>
<dbReference type="InterPro" id="IPR007152">
    <property type="entry name" value="DUF354"/>
</dbReference>
<dbReference type="SUPFAM" id="SSF53756">
    <property type="entry name" value="UDP-Glycosyltransferase/glycogen phosphorylase"/>
    <property type="match status" value="1"/>
</dbReference>
<proteinExistence type="predicted"/>
<dbReference type="PIRSF" id="PIRSF005357">
    <property type="entry name" value="UCP005357"/>
    <property type="match status" value="1"/>
</dbReference>
<reference evidence="1" key="1">
    <citation type="submission" date="2023-06" db="EMBL/GenBank/DDBJ databases">
        <title>Genomic of Agaribacillus aureum.</title>
        <authorList>
            <person name="Wang G."/>
        </authorList>
    </citation>
    <scope>NUCLEOTIDE SEQUENCE</scope>
    <source>
        <strain evidence="1">BMA12</strain>
    </source>
</reference>
<comment type="caution">
    <text evidence="1">The sequence shown here is derived from an EMBL/GenBank/DDBJ whole genome shotgun (WGS) entry which is preliminary data.</text>
</comment>
<dbReference type="RefSeq" id="WP_346759536.1">
    <property type="nucleotide sequence ID" value="NZ_JAUJEB010000004.1"/>
</dbReference>
<accession>A0ABT8LAD8</accession>
<dbReference type="Proteomes" id="UP001172083">
    <property type="component" value="Unassembled WGS sequence"/>
</dbReference>
<dbReference type="EMBL" id="JAUJEB010000004">
    <property type="protein sequence ID" value="MDN5214201.1"/>
    <property type="molecule type" value="Genomic_DNA"/>
</dbReference>
<protein>
    <submittedName>
        <fullName evidence="1">DUF354 domain-containing protein</fullName>
    </submittedName>
</protein>
<sequence>MARKNKKIWIDLDNSPHIPFFNPIINELRKKDYEVLITVRDYAQAIGLADYFQFDYKPLGKHFGKNKILKTFGVLFRALQMLPVFVKERPDLALSHGSRSQFLFASLIGMKSAVATDYEHSAEFPLLLPTLGIVPEVMPESFTNKYFKKVARFPGIKEDVYIQNLRPDPSILSYLNINEDHIVVSVRPPATAAHYHTDLSDQLFEKTMERVLANENTKMVILPRTKDQESGIKEKYKEYIENGRIVIPDKVLNGLNLVWYSDLVISGGGTMIRESAALGVPSYSIFGGKIGAVDRYLEESGRLSLIRSEEDIENKVILKKRERSAAALKEQSPALQKIVKEVIKLVEA</sequence>